<dbReference type="AlphaFoldDB" id="A0A4R6UCH5"/>
<sequence length="81" mass="8880">MVGAPVPAHAELTTREAADTLNVSRPHLIALLDTGEIEYRKAGTHRRVRADSLLDHTRRDDQRGRGAADELAAMNREPGPD</sequence>
<feature type="domain" description="Helix-turn-helix" evidence="2">
    <location>
        <begin position="12"/>
        <end position="57"/>
    </location>
</feature>
<reference evidence="3 4" key="1">
    <citation type="submission" date="2019-03" db="EMBL/GenBank/DDBJ databases">
        <title>Genomic Encyclopedia of Type Strains, Phase IV (KMG-IV): sequencing the most valuable type-strain genomes for metagenomic binning, comparative biology and taxonomic classification.</title>
        <authorList>
            <person name="Goeker M."/>
        </authorList>
    </citation>
    <scope>NUCLEOTIDE SEQUENCE [LARGE SCALE GENOMIC DNA]</scope>
    <source>
        <strain evidence="3 4">DSM 46770</strain>
    </source>
</reference>
<feature type="compositionally biased region" description="Basic and acidic residues" evidence="1">
    <location>
        <begin position="49"/>
        <end position="68"/>
    </location>
</feature>
<evidence type="ECO:0000313" key="4">
    <source>
        <dbReference type="Proteomes" id="UP000295281"/>
    </source>
</evidence>
<comment type="caution">
    <text evidence="3">The sequence shown here is derived from an EMBL/GenBank/DDBJ whole genome shotgun (WGS) entry which is preliminary data.</text>
</comment>
<dbReference type="RefSeq" id="WP_133743736.1">
    <property type="nucleotide sequence ID" value="NZ_SNYN01000041.1"/>
</dbReference>
<proteinExistence type="predicted"/>
<gene>
    <name evidence="3" type="ORF">EV190_14110</name>
</gene>
<dbReference type="InterPro" id="IPR010093">
    <property type="entry name" value="SinI_DNA-bd"/>
</dbReference>
<feature type="region of interest" description="Disordered" evidence="1">
    <location>
        <begin position="49"/>
        <end position="81"/>
    </location>
</feature>
<dbReference type="EMBL" id="SNYN01000041">
    <property type="protein sequence ID" value="TDQ43596.1"/>
    <property type="molecule type" value="Genomic_DNA"/>
</dbReference>
<dbReference type="NCBIfam" id="TIGR01764">
    <property type="entry name" value="excise"/>
    <property type="match status" value="1"/>
</dbReference>
<dbReference type="Pfam" id="PF12728">
    <property type="entry name" value="HTH_17"/>
    <property type="match status" value="1"/>
</dbReference>
<evidence type="ECO:0000313" key="3">
    <source>
        <dbReference type="EMBL" id="TDQ43596.1"/>
    </source>
</evidence>
<organism evidence="3 4">
    <name type="scientific">Actinorugispora endophytica</name>
    <dbReference type="NCBI Taxonomy" id="1605990"/>
    <lineage>
        <taxon>Bacteria</taxon>
        <taxon>Bacillati</taxon>
        <taxon>Actinomycetota</taxon>
        <taxon>Actinomycetes</taxon>
        <taxon>Streptosporangiales</taxon>
        <taxon>Nocardiopsidaceae</taxon>
        <taxon>Actinorugispora</taxon>
    </lineage>
</organism>
<dbReference type="OrthoDB" id="26212at2"/>
<dbReference type="Proteomes" id="UP000295281">
    <property type="component" value="Unassembled WGS sequence"/>
</dbReference>
<keyword evidence="4" id="KW-1185">Reference proteome</keyword>
<name>A0A4R6UCH5_9ACTN</name>
<evidence type="ECO:0000256" key="1">
    <source>
        <dbReference type="SAM" id="MobiDB-lite"/>
    </source>
</evidence>
<dbReference type="GO" id="GO:0003677">
    <property type="term" value="F:DNA binding"/>
    <property type="evidence" value="ECO:0007669"/>
    <property type="project" value="InterPro"/>
</dbReference>
<protein>
    <submittedName>
        <fullName evidence="3">Excisionase family DNA binding protein</fullName>
    </submittedName>
</protein>
<accession>A0A4R6UCH5</accession>
<evidence type="ECO:0000259" key="2">
    <source>
        <dbReference type="Pfam" id="PF12728"/>
    </source>
</evidence>
<dbReference type="InterPro" id="IPR041657">
    <property type="entry name" value="HTH_17"/>
</dbReference>